<keyword evidence="4 7" id="KW-1133">Transmembrane helix</keyword>
<dbReference type="EC" id="3.6.3.-" evidence="10"/>
<organism evidence="10 11">
    <name type="scientific">Caproiciproducens galactitolivorans</name>
    <dbReference type="NCBI Taxonomy" id="642589"/>
    <lineage>
        <taxon>Bacteria</taxon>
        <taxon>Bacillati</taxon>
        <taxon>Bacillota</taxon>
        <taxon>Clostridia</taxon>
        <taxon>Eubacteriales</taxon>
        <taxon>Acutalibacteraceae</taxon>
        <taxon>Caproiciproducens</taxon>
    </lineage>
</organism>
<evidence type="ECO:0000256" key="1">
    <source>
        <dbReference type="ARBA" id="ARBA00004651"/>
    </source>
</evidence>
<evidence type="ECO:0000256" key="6">
    <source>
        <dbReference type="ARBA" id="ARBA00038076"/>
    </source>
</evidence>
<keyword evidence="10" id="KW-0378">Hydrolase</keyword>
<gene>
    <name evidence="10" type="primary">macB_6</name>
    <name evidence="10" type="ORF">CAGA_21480</name>
</gene>
<evidence type="ECO:0000256" key="7">
    <source>
        <dbReference type="SAM" id="Phobius"/>
    </source>
</evidence>
<dbReference type="Proteomes" id="UP000297714">
    <property type="component" value="Unassembled WGS sequence"/>
</dbReference>
<evidence type="ECO:0000259" key="8">
    <source>
        <dbReference type="Pfam" id="PF02687"/>
    </source>
</evidence>
<dbReference type="RefSeq" id="WP_135660655.1">
    <property type="nucleotide sequence ID" value="NZ_JAJUFJ010000003.1"/>
</dbReference>
<evidence type="ECO:0000256" key="3">
    <source>
        <dbReference type="ARBA" id="ARBA00022692"/>
    </source>
</evidence>
<dbReference type="InterPro" id="IPR050250">
    <property type="entry name" value="Macrolide_Exporter_MacB"/>
</dbReference>
<dbReference type="AlphaFoldDB" id="A0A4Z0Y9X8"/>
<comment type="caution">
    <text evidence="10">The sequence shown here is derived from an EMBL/GenBank/DDBJ whole genome shotgun (WGS) entry which is preliminary data.</text>
</comment>
<proteinExistence type="inferred from homology"/>
<feature type="transmembrane region" description="Helical" evidence="7">
    <location>
        <begin position="295"/>
        <end position="321"/>
    </location>
</feature>
<feature type="domain" description="ABC3 transporter permease C-terminal" evidence="8">
    <location>
        <begin position="299"/>
        <end position="412"/>
    </location>
</feature>
<protein>
    <submittedName>
        <fullName evidence="10">Macrolide export ATP-binding/permease protein MacB</fullName>
        <ecNumber evidence="10">3.6.3.-</ecNumber>
    </submittedName>
</protein>
<dbReference type="GO" id="GO:0005886">
    <property type="term" value="C:plasma membrane"/>
    <property type="evidence" value="ECO:0007669"/>
    <property type="project" value="UniProtKB-SubCell"/>
</dbReference>
<reference evidence="10 11" key="1">
    <citation type="submission" date="2019-04" db="EMBL/GenBank/DDBJ databases">
        <authorList>
            <person name="Poehlein A."/>
            <person name="Bengelsdorf F.R."/>
            <person name="Duerre P."/>
            <person name="Daniel R."/>
        </authorList>
    </citation>
    <scope>NUCLEOTIDE SEQUENCE [LARGE SCALE GENOMIC DNA]</scope>
    <source>
        <strain evidence="10 11">BS-1</strain>
    </source>
</reference>
<feature type="transmembrane region" description="Helical" evidence="7">
    <location>
        <begin position="21"/>
        <end position="45"/>
    </location>
</feature>
<keyword evidence="11" id="KW-1185">Reference proteome</keyword>
<dbReference type="Pfam" id="PF02687">
    <property type="entry name" value="FtsX"/>
    <property type="match status" value="1"/>
</dbReference>
<dbReference type="GO" id="GO:0005524">
    <property type="term" value="F:ATP binding"/>
    <property type="evidence" value="ECO:0007669"/>
    <property type="project" value="UniProtKB-KW"/>
</dbReference>
<dbReference type="PANTHER" id="PTHR30572">
    <property type="entry name" value="MEMBRANE COMPONENT OF TRANSPORTER-RELATED"/>
    <property type="match status" value="1"/>
</dbReference>
<accession>A0A4Z0Y9X8</accession>
<evidence type="ECO:0000313" key="10">
    <source>
        <dbReference type="EMBL" id="TGJ75770.1"/>
    </source>
</evidence>
<keyword evidence="10" id="KW-0547">Nucleotide-binding</keyword>
<feature type="transmembrane region" description="Helical" evidence="7">
    <location>
        <begin position="342"/>
        <end position="368"/>
    </location>
</feature>
<dbReference type="Pfam" id="PF12704">
    <property type="entry name" value="MacB_PCD"/>
    <property type="match status" value="1"/>
</dbReference>
<dbReference type="PANTHER" id="PTHR30572:SF4">
    <property type="entry name" value="ABC TRANSPORTER PERMEASE YTRF"/>
    <property type="match status" value="1"/>
</dbReference>
<keyword evidence="3 7" id="KW-0812">Transmembrane</keyword>
<dbReference type="InterPro" id="IPR025857">
    <property type="entry name" value="MacB_PCD"/>
</dbReference>
<comment type="similarity">
    <text evidence="6">Belongs to the ABC-4 integral membrane protein family.</text>
</comment>
<keyword evidence="2" id="KW-1003">Cell membrane</keyword>
<dbReference type="InterPro" id="IPR003838">
    <property type="entry name" value="ABC3_permease_C"/>
</dbReference>
<evidence type="ECO:0000259" key="9">
    <source>
        <dbReference type="Pfam" id="PF12704"/>
    </source>
</evidence>
<dbReference type="GO" id="GO:0022857">
    <property type="term" value="F:transmembrane transporter activity"/>
    <property type="evidence" value="ECO:0007669"/>
    <property type="project" value="TreeGrafter"/>
</dbReference>
<keyword evidence="10" id="KW-0067">ATP-binding</keyword>
<evidence type="ECO:0000256" key="5">
    <source>
        <dbReference type="ARBA" id="ARBA00023136"/>
    </source>
</evidence>
<name>A0A4Z0Y9X8_9FIRM</name>
<feature type="transmembrane region" description="Helical" evidence="7">
    <location>
        <begin position="380"/>
        <end position="402"/>
    </location>
</feature>
<feature type="domain" description="MacB-like periplasmic core" evidence="9">
    <location>
        <begin position="22"/>
        <end position="260"/>
    </location>
</feature>
<evidence type="ECO:0000313" key="11">
    <source>
        <dbReference type="Proteomes" id="UP000297714"/>
    </source>
</evidence>
<evidence type="ECO:0000256" key="2">
    <source>
        <dbReference type="ARBA" id="ARBA00022475"/>
    </source>
</evidence>
<evidence type="ECO:0000256" key="4">
    <source>
        <dbReference type="ARBA" id="ARBA00022989"/>
    </source>
</evidence>
<dbReference type="EMBL" id="SRMQ01000011">
    <property type="protein sequence ID" value="TGJ75770.1"/>
    <property type="molecule type" value="Genomic_DNA"/>
</dbReference>
<dbReference type="OrthoDB" id="9770036at2"/>
<comment type="subcellular location">
    <subcellularLocation>
        <location evidence="1">Cell membrane</location>
        <topology evidence="1">Multi-pass membrane protein</topology>
    </subcellularLocation>
</comment>
<sequence>MFLKENILLAIAGLKSNKVRALLTMLGIIIGIGSVIAIVTIGNAVTSSVSDTFSSMGANNIMVNVAERDDQDGRGPSGKIDDDDLISLEQLERFQERYADQIGALSVTCGGGSGKVKDGRLYANVSIEGANEGTKEISNIKMLKGRFLKAKDVNAMRKAAVVSDKLVHNIFKDKTDPLGKEINIYKDDGVDSYTIVGVYKYEQNAFQGGGQTASDKDISTTLYIPVTVAQQTAENKNFQYFMVKSKPTVDTAVFADTVQKYFDGLYANNEKYTCQIQNMESYLEQATSTLNTISVAVAAIAAIALLVGGIGVMNIMLVSVTERTREIGTRKALGARSIYIKMQFIVESIIICVIGGIIGVLLGIGLASIGVNLLHATLKISIPVIIISVGFSMCIGIFFGYYPASKAAKLDPIEALRYE</sequence>
<dbReference type="GO" id="GO:0016787">
    <property type="term" value="F:hydrolase activity"/>
    <property type="evidence" value="ECO:0007669"/>
    <property type="project" value="UniProtKB-KW"/>
</dbReference>
<keyword evidence="5 7" id="KW-0472">Membrane</keyword>